<comment type="caution">
    <text evidence="4">Lacks conserved residue(s) required for the propagation of feature annotation.</text>
</comment>
<sequence>MTVIARPDAPVTGLILSGGGARAAYQVGVLSAIADLLPDTSHNPFPVIVGTSAGAINAVSLACGALQFGEAVRRLTSVWQGFHTHMVYRSDWPGVLRQAARFVGHSLLGLGRDAPVALLDSSPLRELLARELDFSGIAAAVRHRQLRAVAVTAFGYESGQAMTFYQGRATIDPWFRHRRVGVPTRLQLEHLLASASIPLIFPPVKINREYFGDGAVRQAAPISPALHLGASRVLVIGVSGNAHSSTSVPVPVSPANRPPSLAQIGGHMLNSTFIDNLETDIELLERLNQMSALVPPESRPRGLGLNPVDVLVIAPSQPLDQIAARHQRELPRALRLFLRGPGATKAGGAGVLSYLLFEPGYCSELIELGYQDAMTRKADLCRFLGLAEVAQPA</sequence>
<dbReference type="Pfam" id="PF01734">
    <property type="entry name" value="Patatin"/>
    <property type="match status" value="1"/>
</dbReference>
<evidence type="ECO:0000313" key="6">
    <source>
        <dbReference type="Proteomes" id="UP000182400"/>
    </source>
</evidence>
<dbReference type="RefSeq" id="WP_074939250.1">
    <property type="nucleotide sequence ID" value="NZ_FOWP01000006.1"/>
</dbReference>
<dbReference type="STRING" id="658457.SAMN05216601_106199"/>
<evidence type="ECO:0000256" key="4">
    <source>
        <dbReference type="PROSITE-ProRule" id="PRU01161"/>
    </source>
</evidence>
<dbReference type="PANTHER" id="PTHR14226:SF57">
    <property type="entry name" value="BLR7027 PROTEIN"/>
    <property type="match status" value="1"/>
</dbReference>
<evidence type="ECO:0000256" key="3">
    <source>
        <dbReference type="ARBA" id="ARBA00023098"/>
    </source>
</evidence>
<evidence type="ECO:0000313" key="5">
    <source>
        <dbReference type="EMBL" id="SFP18579.1"/>
    </source>
</evidence>
<dbReference type="Gene3D" id="3.40.1090.10">
    <property type="entry name" value="Cytosolic phospholipase A2 catalytic domain"/>
    <property type="match status" value="1"/>
</dbReference>
<reference evidence="5 6" key="1">
    <citation type="submission" date="2016-10" db="EMBL/GenBank/DDBJ databases">
        <authorList>
            <person name="de Groot N.N."/>
        </authorList>
    </citation>
    <scope>NUCLEOTIDE SEQUENCE [LARGE SCALE GENOMIC DNA]</scope>
    <source>
        <strain evidence="5 6">CCUG 59231</strain>
    </source>
</reference>
<protein>
    <submittedName>
        <fullName evidence="5">NTE family protein</fullName>
    </submittedName>
</protein>
<dbReference type="PANTHER" id="PTHR14226">
    <property type="entry name" value="NEUROPATHY TARGET ESTERASE/SWISS CHEESE D.MELANOGASTER"/>
    <property type="match status" value="1"/>
</dbReference>
<dbReference type="InterPro" id="IPR016035">
    <property type="entry name" value="Acyl_Trfase/lysoPLipase"/>
</dbReference>
<gene>
    <name evidence="5" type="ORF">SAMN05216601_106199</name>
</gene>
<dbReference type="EMBL" id="FOWP01000006">
    <property type="protein sequence ID" value="SFP18579.1"/>
    <property type="molecule type" value="Genomic_DNA"/>
</dbReference>
<dbReference type="Proteomes" id="UP000182400">
    <property type="component" value="Unassembled WGS sequence"/>
</dbReference>
<dbReference type="GO" id="GO:0016787">
    <property type="term" value="F:hydrolase activity"/>
    <property type="evidence" value="ECO:0007669"/>
    <property type="project" value="UniProtKB-UniRule"/>
</dbReference>
<organism evidence="5 6">
    <name type="scientific">Ectopseudomonas composti</name>
    <dbReference type="NCBI Taxonomy" id="658457"/>
    <lineage>
        <taxon>Bacteria</taxon>
        <taxon>Pseudomonadati</taxon>
        <taxon>Pseudomonadota</taxon>
        <taxon>Gammaproteobacteria</taxon>
        <taxon>Pseudomonadales</taxon>
        <taxon>Pseudomonadaceae</taxon>
        <taxon>Ectopseudomonas</taxon>
    </lineage>
</organism>
<accession>A0A1I5N9Y6</accession>
<evidence type="ECO:0000256" key="2">
    <source>
        <dbReference type="ARBA" id="ARBA00022963"/>
    </source>
</evidence>
<feature type="short sequence motif" description="GXSXG" evidence="4">
    <location>
        <begin position="50"/>
        <end position="54"/>
    </location>
</feature>
<dbReference type="InterPro" id="IPR050301">
    <property type="entry name" value="NTE"/>
</dbReference>
<dbReference type="CDD" id="cd07209">
    <property type="entry name" value="Pat_hypo_Ecoli_Z1214_like"/>
    <property type="match status" value="1"/>
</dbReference>
<feature type="active site" description="Proton acceptor" evidence="4">
    <location>
        <position position="213"/>
    </location>
</feature>
<dbReference type="InterPro" id="IPR002641">
    <property type="entry name" value="PNPLA_dom"/>
</dbReference>
<dbReference type="SUPFAM" id="SSF52151">
    <property type="entry name" value="FabD/lysophospholipase-like"/>
    <property type="match status" value="1"/>
</dbReference>
<dbReference type="GO" id="GO:0016042">
    <property type="term" value="P:lipid catabolic process"/>
    <property type="evidence" value="ECO:0007669"/>
    <property type="project" value="UniProtKB-UniRule"/>
</dbReference>
<dbReference type="OrthoDB" id="9798773at2"/>
<keyword evidence="2 4" id="KW-0442">Lipid degradation</keyword>
<feature type="short sequence motif" description="DGA/G" evidence="4">
    <location>
        <begin position="213"/>
        <end position="215"/>
    </location>
</feature>
<dbReference type="AlphaFoldDB" id="A0A1I5N9Y6"/>
<evidence type="ECO:0000256" key="1">
    <source>
        <dbReference type="ARBA" id="ARBA00022801"/>
    </source>
</evidence>
<keyword evidence="3 4" id="KW-0443">Lipid metabolism</keyword>
<keyword evidence="1 4" id="KW-0378">Hydrolase</keyword>
<name>A0A1I5N9Y6_9GAMM</name>
<proteinExistence type="predicted"/>
<feature type="active site" description="Nucleophile" evidence="4">
    <location>
        <position position="52"/>
    </location>
</feature>
<dbReference type="PROSITE" id="PS51635">
    <property type="entry name" value="PNPLA"/>
    <property type="match status" value="1"/>
</dbReference>